<sequence>MLKTEDYDLWSIRMEQYLTHTDYTLWEVIVNGDAPAAIASASAGTEVPIEVLWNQGCKDLMGSNQDQVAMFTMRVKRFLRRIERNMNFNGKETFGFDKTKIECYNCHRKGHFARECRVPRNQGNRNGDALRRIVPVETPANALVVQDGDSSDLGYQMGLESLEARIVVHEKNEAVYEEDIAFLMYDVQVKDNFIPKTLNH</sequence>
<evidence type="ECO:0000259" key="2">
    <source>
        <dbReference type="PROSITE" id="PS50158"/>
    </source>
</evidence>
<keyword evidence="1" id="KW-0862">Zinc</keyword>
<proteinExistence type="predicted"/>
<organism evidence="3 4">
    <name type="scientific">Tanacetum coccineum</name>
    <dbReference type="NCBI Taxonomy" id="301880"/>
    <lineage>
        <taxon>Eukaryota</taxon>
        <taxon>Viridiplantae</taxon>
        <taxon>Streptophyta</taxon>
        <taxon>Embryophyta</taxon>
        <taxon>Tracheophyta</taxon>
        <taxon>Spermatophyta</taxon>
        <taxon>Magnoliopsida</taxon>
        <taxon>eudicotyledons</taxon>
        <taxon>Gunneridae</taxon>
        <taxon>Pentapetalae</taxon>
        <taxon>asterids</taxon>
        <taxon>campanulids</taxon>
        <taxon>Asterales</taxon>
        <taxon>Asteraceae</taxon>
        <taxon>Asteroideae</taxon>
        <taxon>Anthemideae</taxon>
        <taxon>Anthemidinae</taxon>
        <taxon>Tanacetum</taxon>
    </lineage>
</organism>
<dbReference type="EMBL" id="BQNB010011763">
    <property type="protein sequence ID" value="GJS94851.1"/>
    <property type="molecule type" value="Genomic_DNA"/>
</dbReference>
<evidence type="ECO:0000256" key="1">
    <source>
        <dbReference type="PROSITE-ProRule" id="PRU00047"/>
    </source>
</evidence>
<accession>A0ABQ4ZZX3</accession>
<dbReference type="Gene3D" id="4.10.60.10">
    <property type="entry name" value="Zinc finger, CCHC-type"/>
    <property type="match status" value="1"/>
</dbReference>
<reference evidence="3" key="2">
    <citation type="submission" date="2022-01" db="EMBL/GenBank/DDBJ databases">
        <authorList>
            <person name="Yamashiro T."/>
            <person name="Shiraishi A."/>
            <person name="Satake H."/>
            <person name="Nakayama K."/>
        </authorList>
    </citation>
    <scope>NUCLEOTIDE SEQUENCE</scope>
</reference>
<keyword evidence="1" id="KW-0479">Metal-binding</keyword>
<name>A0ABQ4ZZX3_9ASTR</name>
<keyword evidence="1" id="KW-0863">Zinc-finger</keyword>
<dbReference type="Proteomes" id="UP001151760">
    <property type="component" value="Unassembled WGS sequence"/>
</dbReference>
<dbReference type="InterPro" id="IPR001878">
    <property type="entry name" value="Znf_CCHC"/>
</dbReference>
<dbReference type="SMART" id="SM00343">
    <property type="entry name" value="ZnF_C2HC"/>
    <property type="match status" value="1"/>
</dbReference>
<reference evidence="3" key="1">
    <citation type="journal article" date="2022" name="Int. J. Mol. Sci.">
        <title>Draft Genome of Tanacetum Coccineum: Genomic Comparison of Closely Related Tanacetum-Family Plants.</title>
        <authorList>
            <person name="Yamashiro T."/>
            <person name="Shiraishi A."/>
            <person name="Nakayama K."/>
            <person name="Satake H."/>
        </authorList>
    </citation>
    <scope>NUCLEOTIDE SEQUENCE</scope>
</reference>
<keyword evidence="4" id="KW-1185">Reference proteome</keyword>
<dbReference type="PROSITE" id="PS50158">
    <property type="entry name" value="ZF_CCHC"/>
    <property type="match status" value="1"/>
</dbReference>
<dbReference type="Pfam" id="PF00098">
    <property type="entry name" value="zf-CCHC"/>
    <property type="match status" value="1"/>
</dbReference>
<dbReference type="SUPFAM" id="SSF57756">
    <property type="entry name" value="Retrovirus zinc finger-like domains"/>
    <property type="match status" value="1"/>
</dbReference>
<gene>
    <name evidence="3" type="ORF">Tco_0801819</name>
</gene>
<protein>
    <submittedName>
        <fullName evidence="3">Ribonuclease H-like domain-containing protein</fullName>
    </submittedName>
</protein>
<comment type="caution">
    <text evidence="3">The sequence shown here is derived from an EMBL/GenBank/DDBJ whole genome shotgun (WGS) entry which is preliminary data.</text>
</comment>
<feature type="domain" description="CCHC-type" evidence="2">
    <location>
        <begin position="103"/>
        <end position="117"/>
    </location>
</feature>
<evidence type="ECO:0000313" key="3">
    <source>
        <dbReference type="EMBL" id="GJS94851.1"/>
    </source>
</evidence>
<dbReference type="InterPro" id="IPR036875">
    <property type="entry name" value="Znf_CCHC_sf"/>
</dbReference>
<evidence type="ECO:0000313" key="4">
    <source>
        <dbReference type="Proteomes" id="UP001151760"/>
    </source>
</evidence>